<dbReference type="EMBL" id="BGPR01163851">
    <property type="protein sequence ID" value="GBM05838.1"/>
    <property type="molecule type" value="Genomic_DNA"/>
</dbReference>
<evidence type="ECO:0000313" key="3">
    <source>
        <dbReference type="Proteomes" id="UP000499080"/>
    </source>
</evidence>
<name>A0A4Y2CNA7_ARAVE</name>
<reference evidence="2 3" key="1">
    <citation type="journal article" date="2019" name="Sci. Rep.">
        <title>Orb-weaving spider Araneus ventricosus genome elucidates the spidroin gene catalogue.</title>
        <authorList>
            <person name="Kono N."/>
            <person name="Nakamura H."/>
            <person name="Ohtoshi R."/>
            <person name="Moran D.A.P."/>
            <person name="Shinohara A."/>
            <person name="Yoshida Y."/>
            <person name="Fujiwara M."/>
            <person name="Mori M."/>
            <person name="Tomita M."/>
            <person name="Arakawa K."/>
        </authorList>
    </citation>
    <scope>NUCLEOTIDE SEQUENCE [LARGE SCALE GENOMIC DNA]</scope>
</reference>
<proteinExistence type="predicted"/>
<evidence type="ECO:0000313" key="2">
    <source>
        <dbReference type="EMBL" id="GBM05912.1"/>
    </source>
</evidence>
<gene>
    <name evidence="2" type="ORF">AVEN_209899_1</name>
    <name evidence="1" type="ORF">AVEN_267852_1</name>
</gene>
<comment type="caution">
    <text evidence="2">The sequence shown here is derived from an EMBL/GenBank/DDBJ whole genome shotgun (WGS) entry which is preliminary data.</text>
</comment>
<protein>
    <submittedName>
        <fullName evidence="2">Uncharacterized protein</fullName>
    </submittedName>
</protein>
<organism evidence="2 3">
    <name type="scientific">Araneus ventricosus</name>
    <name type="common">Orbweaver spider</name>
    <name type="synonym">Epeira ventricosa</name>
    <dbReference type="NCBI Taxonomy" id="182803"/>
    <lineage>
        <taxon>Eukaryota</taxon>
        <taxon>Metazoa</taxon>
        <taxon>Ecdysozoa</taxon>
        <taxon>Arthropoda</taxon>
        <taxon>Chelicerata</taxon>
        <taxon>Arachnida</taxon>
        <taxon>Araneae</taxon>
        <taxon>Araneomorphae</taxon>
        <taxon>Entelegynae</taxon>
        <taxon>Araneoidea</taxon>
        <taxon>Araneidae</taxon>
        <taxon>Araneus</taxon>
    </lineage>
</organism>
<sequence>MTPDPAPPFPKLAYHTTGECLTHKEFNVHQVPKHRGSLVELSVKLVTLRSHSQDCHQVTVAPEYIKGNSQESFNPSINVKVTYKLSYFHHFCI</sequence>
<accession>A0A4Y2CNA7</accession>
<dbReference type="AlphaFoldDB" id="A0A4Y2CNA7"/>
<dbReference type="EMBL" id="BGPR01163874">
    <property type="protein sequence ID" value="GBM05912.1"/>
    <property type="molecule type" value="Genomic_DNA"/>
</dbReference>
<keyword evidence="3" id="KW-1185">Reference proteome</keyword>
<dbReference type="Proteomes" id="UP000499080">
    <property type="component" value="Unassembled WGS sequence"/>
</dbReference>
<evidence type="ECO:0000313" key="1">
    <source>
        <dbReference type="EMBL" id="GBM05838.1"/>
    </source>
</evidence>